<feature type="chain" id="PRO_5018988727" description="Secreted protein" evidence="2">
    <location>
        <begin position="24"/>
        <end position="71"/>
    </location>
</feature>
<evidence type="ECO:0000256" key="1">
    <source>
        <dbReference type="SAM" id="MobiDB-lite"/>
    </source>
</evidence>
<dbReference type="AlphaFoldDB" id="A0A426XRZ5"/>
<feature type="signal peptide" evidence="2">
    <location>
        <begin position="1"/>
        <end position="23"/>
    </location>
</feature>
<proteinExistence type="predicted"/>
<name>A0A426XRZ5_ENSVE</name>
<accession>A0A426XRZ5</accession>
<comment type="caution">
    <text evidence="3">The sequence shown here is derived from an EMBL/GenBank/DDBJ whole genome shotgun (WGS) entry which is preliminary data.</text>
</comment>
<evidence type="ECO:0008006" key="5">
    <source>
        <dbReference type="Google" id="ProtNLM"/>
    </source>
</evidence>
<keyword evidence="2" id="KW-0732">Signal</keyword>
<evidence type="ECO:0000313" key="3">
    <source>
        <dbReference type="EMBL" id="RRT42313.1"/>
    </source>
</evidence>
<feature type="region of interest" description="Disordered" evidence="1">
    <location>
        <begin position="41"/>
        <end position="71"/>
    </location>
</feature>
<gene>
    <name evidence="3" type="ORF">B296_00055074</name>
</gene>
<evidence type="ECO:0000313" key="4">
    <source>
        <dbReference type="Proteomes" id="UP000287651"/>
    </source>
</evidence>
<dbReference type="Proteomes" id="UP000287651">
    <property type="component" value="Unassembled WGS sequence"/>
</dbReference>
<protein>
    <recommendedName>
        <fullName evidence="5">Secreted protein</fullName>
    </recommendedName>
</protein>
<sequence length="71" mass="7593">MDRLARSLCIFFSLSISILRFLANLDATLLSALCICSSHPHGRSEVVSPGGRTPASNGWWTNAGGDGSRLM</sequence>
<organism evidence="3 4">
    <name type="scientific">Ensete ventricosum</name>
    <name type="common">Abyssinian banana</name>
    <name type="synonym">Musa ensete</name>
    <dbReference type="NCBI Taxonomy" id="4639"/>
    <lineage>
        <taxon>Eukaryota</taxon>
        <taxon>Viridiplantae</taxon>
        <taxon>Streptophyta</taxon>
        <taxon>Embryophyta</taxon>
        <taxon>Tracheophyta</taxon>
        <taxon>Spermatophyta</taxon>
        <taxon>Magnoliopsida</taxon>
        <taxon>Liliopsida</taxon>
        <taxon>Zingiberales</taxon>
        <taxon>Musaceae</taxon>
        <taxon>Ensete</taxon>
    </lineage>
</organism>
<dbReference type="EMBL" id="AMZH03017933">
    <property type="protein sequence ID" value="RRT42313.1"/>
    <property type="molecule type" value="Genomic_DNA"/>
</dbReference>
<reference evidence="3 4" key="1">
    <citation type="journal article" date="2014" name="Agronomy (Basel)">
        <title>A Draft Genome Sequence for Ensete ventricosum, the Drought-Tolerant Tree Against Hunger.</title>
        <authorList>
            <person name="Harrison J."/>
            <person name="Moore K.A."/>
            <person name="Paszkiewicz K."/>
            <person name="Jones T."/>
            <person name="Grant M."/>
            <person name="Ambacheew D."/>
            <person name="Muzemil S."/>
            <person name="Studholme D.J."/>
        </authorList>
    </citation>
    <scope>NUCLEOTIDE SEQUENCE [LARGE SCALE GENOMIC DNA]</scope>
</reference>
<evidence type="ECO:0000256" key="2">
    <source>
        <dbReference type="SAM" id="SignalP"/>
    </source>
</evidence>